<accession>E3DPC5</accession>
<protein>
    <recommendedName>
        <fullName evidence="1">DUF1722 domain-containing protein</fullName>
    </recommendedName>
</protein>
<dbReference type="STRING" id="572479.Hprae_0522"/>
<dbReference type="RefSeq" id="WP_014552709.1">
    <property type="nucleotide sequence ID" value="NC_017455.1"/>
</dbReference>
<dbReference type="KEGG" id="hpk:Hprae_0522"/>
<evidence type="ECO:0000313" key="3">
    <source>
        <dbReference type="Proteomes" id="UP000006866"/>
    </source>
</evidence>
<dbReference type="PIRSF" id="PIRSF037004">
    <property type="entry name" value="UCP037004"/>
    <property type="match status" value="1"/>
</dbReference>
<dbReference type="eggNOG" id="COG1683">
    <property type="taxonomic scope" value="Bacteria"/>
</dbReference>
<name>E3DPC5_HALPG</name>
<sequence length="324" mass="37545">MREFKKPNIILSKCLEYCRCRYNGDKIPDKFVRKLEKHVNYIKICPEVEMGLGVPRNSVRLIKDQDQYKLVDSMTGKDHTDKMNNYLEKIISELKEEEIEGFIAKTRSPSCGSNDAKVYPKAGKVPALGEKKAGYFTTELKKSFSSLVIENEGRLKNFKLRENFLIKIFMLADLRSVIESRAIKELIDFHSNNKYLIMSYNQNGLNKLGRIIAAYKKGKTEIIMKKYRKKLLETLEVLPDTGKRVNMLEHIFGYVSSNISPEERKYFLETLADFRKDKVPFSLPLALLRSWVIRFKVEYLLAQTIFNPYPEGLIDLSDSGNGRL</sequence>
<feature type="domain" description="DUF1722" evidence="1">
    <location>
        <begin position="194"/>
        <end position="310"/>
    </location>
</feature>
<dbReference type="PATRIC" id="fig|572479.3.peg.526"/>
<evidence type="ECO:0000259" key="1">
    <source>
        <dbReference type="Pfam" id="PF08349"/>
    </source>
</evidence>
<dbReference type="HOGENOM" id="CLU_076318_0_1_9"/>
<dbReference type="eggNOG" id="COG3272">
    <property type="taxonomic scope" value="Bacteria"/>
</dbReference>
<proteinExistence type="predicted"/>
<reference evidence="2 3" key="2">
    <citation type="journal article" date="2011" name="Stand. Genomic Sci.">
        <title>Complete genome sequence of the extremely halophilic Halanaerobium praevalens type strain (GSL).</title>
        <authorList>
            <person name="Ivanova N."/>
            <person name="Sikorski J."/>
            <person name="Chertkov O."/>
            <person name="Nolan M."/>
            <person name="Lucas S."/>
            <person name="Hammon N."/>
            <person name="Deshpande S."/>
            <person name="Cheng J.F."/>
            <person name="Tapia R."/>
            <person name="Han C."/>
            <person name="Goodwin L."/>
            <person name="Pitluck S."/>
            <person name="Huntemann M."/>
            <person name="Liolios K."/>
            <person name="Pagani I."/>
            <person name="Mavromatis K."/>
            <person name="Ovchinikova G."/>
            <person name="Pati A."/>
            <person name="Chen A."/>
            <person name="Palaniappan K."/>
            <person name="Land M."/>
            <person name="Hauser L."/>
            <person name="Brambilla E.M."/>
            <person name="Kannan K.P."/>
            <person name="Rohde M."/>
            <person name="Tindall B.J."/>
            <person name="Goker M."/>
            <person name="Detter J.C."/>
            <person name="Woyke T."/>
            <person name="Bristow J."/>
            <person name="Eisen J.A."/>
            <person name="Markowitz V."/>
            <person name="Hugenholtz P."/>
            <person name="Kyrpides N.C."/>
            <person name="Klenk H.P."/>
            <person name="Lapidus A."/>
        </authorList>
    </citation>
    <scope>NUCLEOTIDE SEQUENCE [LARGE SCALE GENOMIC DNA]</scope>
    <source>
        <strain evidence="3">ATCC 33744 / DSM 2228 / GSL</strain>
    </source>
</reference>
<keyword evidence="3" id="KW-1185">Reference proteome</keyword>
<dbReference type="Pfam" id="PF04463">
    <property type="entry name" value="2-thiour_desulf"/>
    <property type="match status" value="1"/>
</dbReference>
<dbReference type="InterPro" id="IPR007553">
    <property type="entry name" value="2-thiour_desulf"/>
</dbReference>
<dbReference type="OrthoDB" id="9797779at2"/>
<gene>
    <name evidence="2" type="ordered locus">Hprae_0522</name>
</gene>
<dbReference type="InterPro" id="IPR013560">
    <property type="entry name" value="DUF1722"/>
</dbReference>
<dbReference type="PANTHER" id="PTHR30087">
    <property type="entry name" value="INNER MEMBRANE PROTEIN"/>
    <property type="match status" value="1"/>
</dbReference>
<evidence type="ECO:0000313" key="2">
    <source>
        <dbReference type="EMBL" id="ADO76676.1"/>
    </source>
</evidence>
<dbReference type="EMBL" id="CP002175">
    <property type="protein sequence ID" value="ADO76676.1"/>
    <property type="molecule type" value="Genomic_DNA"/>
</dbReference>
<organism evidence="2 3">
    <name type="scientific">Halanaerobium praevalens (strain ATCC 33744 / DSM 2228 / GSL)</name>
    <dbReference type="NCBI Taxonomy" id="572479"/>
    <lineage>
        <taxon>Bacteria</taxon>
        <taxon>Bacillati</taxon>
        <taxon>Bacillota</taxon>
        <taxon>Clostridia</taxon>
        <taxon>Halanaerobiales</taxon>
        <taxon>Halanaerobiaceae</taxon>
        <taxon>Halanaerobium</taxon>
    </lineage>
</organism>
<dbReference type="PANTHER" id="PTHR30087:SF0">
    <property type="entry name" value="INNER MEMBRANE PROTEIN"/>
    <property type="match status" value="1"/>
</dbReference>
<dbReference type="InterPro" id="IPR017087">
    <property type="entry name" value="UCP037004"/>
</dbReference>
<dbReference type="Pfam" id="PF08349">
    <property type="entry name" value="DUF1722"/>
    <property type="match status" value="1"/>
</dbReference>
<reference evidence="3" key="1">
    <citation type="submission" date="2010-10" db="EMBL/GenBank/DDBJ databases">
        <title>The complete genome of Halanaerobium praevalens DSM 2228.</title>
        <authorList>
            <consortium name="US DOE Joint Genome Institute (JGI-PGF)"/>
            <person name="Lucas S."/>
            <person name="Copeland A."/>
            <person name="Lapidus A."/>
            <person name="Glavina del Rio T."/>
            <person name="Dalin E."/>
            <person name="Tice H."/>
            <person name="Bruce D."/>
            <person name="Goodwin L."/>
            <person name="Pitluck S."/>
            <person name="Kyrpides N."/>
            <person name="Mavromatis K."/>
            <person name="Ivanova N."/>
            <person name="Ovchinnikova G."/>
            <person name="Chertkov O."/>
            <person name="Detter J.C."/>
            <person name="Han C."/>
            <person name="Larimer F."/>
            <person name="Land M."/>
            <person name="Hauser L."/>
            <person name="Markowitz V."/>
            <person name="Cheng J.-F."/>
            <person name="Hugenholtz P."/>
            <person name="Woyke T."/>
            <person name="Wu D."/>
            <person name="Tindall B."/>
            <person name="Pomrenke H.G."/>
            <person name="Brambilla E."/>
            <person name="Klenk H.-P."/>
            <person name="Eisen J.A."/>
        </authorList>
    </citation>
    <scope>NUCLEOTIDE SEQUENCE [LARGE SCALE GENOMIC DNA]</scope>
    <source>
        <strain evidence="3">ATCC 33744 / DSM 2228 / GSL</strain>
    </source>
</reference>
<dbReference type="AlphaFoldDB" id="E3DPC5"/>
<dbReference type="Proteomes" id="UP000006866">
    <property type="component" value="Chromosome"/>
</dbReference>